<dbReference type="EMBL" id="CP093313">
    <property type="protein sequence ID" value="UWZ84721.1"/>
    <property type="molecule type" value="Genomic_DNA"/>
</dbReference>
<dbReference type="SUPFAM" id="SSF53448">
    <property type="entry name" value="Nucleotide-diphospho-sugar transferases"/>
    <property type="match status" value="1"/>
</dbReference>
<reference evidence="1" key="1">
    <citation type="submission" date="2021-04" db="EMBL/GenBank/DDBJ databases">
        <title>Phylogenetic analysis of Acidobacteriaceae.</title>
        <authorList>
            <person name="Qiu L."/>
            <person name="Zhang Q."/>
        </authorList>
    </citation>
    <scope>NUCLEOTIDE SEQUENCE</scope>
    <source>
        <strain evidence="1">DSM 25168</strain>
    </source>
</reference>
<gene>
    <name evidence="1" type="ORF">MOP44_02010</name>
</gene>
<protein>
    <submittedName>
        <fullName evidence="1">Nucleotidyltransferase</fullName>
    </submittedName>
</protein>
<evidence type="ECO:0000313" key="1">
    <source>
        <dbReference type="EMBL" id="UWZ84721.1"/>
    </source>
</evidence>
<sequence length="299" mass="33507">MMSPTLLVLAAGMGSRYTGVKWHDPVGPAGETIVEYSIFDARRAGFGRIIFVIRKEQEALGREFVKERFGRRMTLEYVIQDHHRIPPGFGIPKERTKPWGTTHALLGAAGAIHEPFAVMNLADFYGAQGLGAVARHLCSGSSDQAMVGFTLRNTLSDFRPVPRGVCEVGSDGYLRKIVEMKDIEKDGGRIRNADAAGREIQLTGNEVVSMNLWGFTPTIFGPLREHFIRFLAKHHEDLNAECYLPNTVNSMIQEEQIRVRVLPSQEDWFGITDRGDHPRAVDRIAHMVADGHYPKRLWA</sequence>
<dbReference type="Gene3D" id="3.90.550.10">
    <property type="entry name" value="Spore Coat Polysaccharide Biosynthesis Protein SpsA, Chain A"/>
    <property type="match status" value="1"/>
</dbReference>
<dbReference type="Proteomes" id="UP001059380">
    <property type="component" value="Chromosome"/>
</dbReference>
<dbReference type="AlphaFoldDB" id="A0A9J7BQ91"/>
<evidence type="ECO:0000313" key="2">
    <source>
        <dbReference type="Proteomes" id="UP001059380"/>
    </source>
</evidence>
<dbReference type="KEGG" id="orp:MOP44_02010"/>
<dbReference type="InterPro" id="IPR029044">
    <property type="entry name" value="Nucleotide-diphossugar_trans"/>
</dbReference>
<accession>A0A9J7BQ91</accession>
<dbReference type="RefSeq" id="WP_260794227.1">
    <property type="nucleotide sequence ID" value="NZ_CP093313.1"/>
</dbReference>
<organism evidence="1 2">
    <name type="scientific">Occallatibacter riparius</name>
    <dbReference type="NCBI Taxonomy" id="1002689"/>
    <lineage>
        <taxon>Bacteria</taxon>
        <taxon>Pseudomonadati</taxon>
        <taxon>Acidobacteriota</taxon>
        <taxon>Terriglobia</taxon>
        <taxon>Terriglobales</taxon>
        <taxon>Acidobacteriaceae</taxon>
        <taxon>Occallatibacter</taxon>
    </lineage>
</organism>
<name>A0A9J7BQ91_9BACT</name>
<proteinExistence type="predicted"/>
<keyword evidence="2" id="KW-1185">Reference proteome</keyword>